<name>A0A6A1W2I5_9ROSI</name>
<dbReference type="OrthoDB" id="69646at2759"/>
<dbReference type="PANTHER" id="PTHR14319">
    <property type="entry name" value="FIVE-SPAN TRANSMEMBRANE PROTEIN M83"/>
    <property type="match status" value="1"/>
</dbReference>
<keyword evidence="6" id="KW-0472">Membrane</keyword>
<keyword evidence="3" id="KW-1003">Cell membrane</keyword>
<evidence type="ECO:0000256" key="4">
    <source>
        <dbReference type="ARBA" id="ARBA00022692"/>
    </source>
</evidence>
<accession>A0A6A1W2I5</accession>
<keyword evidence="8" id="KW-1185">Reference proteome</keyword>
<organism evidence="7 8">
    <name type="scientific">Morella rubra</name>
    <name type="common">Chinese bayberry</name>
    <dbReference type="NCBI Taxonomy" id="262757"/>
    <lineage>
        <taxon>Eukaryota</taxon>
        <taxon>Viridiplantae</taxon>
        <taxon>Streptophyta</taxon>
        <taxon>Embryophyta</taxon>
        <taxon>Tracheophyta</taxon>
        <taxon>Spermatophyta</taxon>
        <taxon>Magnoliopsida</taxon>
        <taxon>eudicotyledons</taxon>
        <taxon>Gunneridae</taxon>
        <taxon>Pentapetalae</taxon>
        <taxon>rosids</taxon>
        <taxon>fabids</taxon>
        <taxon>Fagales</taxon>
        <taxon>Myricaceae</taxon>
        <taxon>Morella</taxon>
    </lineage>
</organism>
<reference evidence="7 8" key="1">
    <citation type="journal article" date="2019" name="Plant Biotechnol. J.">
        <title>The red bayberry genome and genetic basis of sex determination.</title>
        <authorList>
            <person name="Jia H.M."/>
            <person name="Jia H.J."/>
            <person name="Cai Q.L."/>
            <person name="Wang Y."/>
            <person name="Zhao H.B."/>
            <person name="Yang W.F."/>
            <person name="Wang G.Y."/>
            <person name="Li Y.H."/>
            <person name="Zhan D.L."/>
            <person name="Shen Y.T."/>
            <person name="Niu Q.F."/>
            <person name="Chang L."/>
            <person name="Qiu J."/>
            <person name="Zhao L."/>
            <person name="Xie H.B."/>
            <person name="Fu W.Y."/>
            <person name="Jin J."/>
            <person name="Li X.W."/>
            <person name="Jiao Y."/>
            <person name="Zhou C.C."/>
            <person name="Tu T."/>
            <person name="Chai C.Y."/>
            <person name="Gao J.L."/>
            <person name="Fan L.J."/>
            <person name="van de Weg E."/>
            <person name="Wang J.Y."/>
            <person name="Gao Z.S."/>
        </authorList>
    </citation>
    <scope>NUCLEOTIDE SEQUENCE [LARGE SCALE GENOMIC DNA]</scope>
    <source>
        <tissue evidence="7">Leaves</tissue>
    </source>
</reference>
<dbReference type="AlphaFoldDB" id="A0A6A1W2I5"/>
<evidence type="ECO:0000256" key="5">
    <source>
        <dbReference type="ARBA" id="ARBA00022989"/>
    </source>
</evidence>
<keyword evidence="4" id="KW-0812">Transmembrane</keyword>
<comment type="similarity">
    <text evidence="2">Belongs to the TMEM8 family.</text>
</comment>
<protein>
    <submittedName>
        <fullName evidence="7">Uncharacterized protein</fullName>
    </submittedName>
</protein>
<evidence type="ECO:0000313" key="8">
    <source>
        <dbReference type="Proteomes" id="UP000516437"/>
    </source>
</evidence>
<dbReference type="Proteomes" id="UP000516437">
    <property type="component" value="Chromosome 3"/>
</dbReference>
<dbReference type="GO" id="GO:0005886">
    <property type="term" value="C:plasma membrane"/>
    <property type="evidence" value="ECO:0007669"/>
    <property type="project" value="UniProtKB-SubCell"/>
</dbReference>
<sequence>MGFSSILFSSSNSIISLFVLFSWFFGLCYMYDELGYNTFTVSSFSYPRTTLRPFDLRYIRVDLPSWFSSLSISLNSDVELDAVSIKKAAESTLPIICFRDGSPPLPDILNSSLKDSVFVPRSNGSFGGMQALQNVEQCFPMQKDIMMWLTNEQVYFLFDNSNNLQSFIQISPGAWYFGLFNGIGPTRTQSKMIVRGPAYSFSANITVEGCTTLTMWGQYCNQTVDPLSCIPAESYFPGGDLSGVKSYNQTKANMVSCKSSSKTSCLGDGEPKVYSLDVLGVAQEFTIMARDIKFNVTAANNSGNVNGINLMSFARHGAIPSASLHDYSSDLSKTPLSILSPKVGRWYISILPVSTLKEPGGTQNNGTKVCYSMESQVLECPFGKAGANCTWERYVLQTVLRRDSNPFESYYLPVSGKLASNSANFPVEPLASNSSYGGIPNDSWTYFFMEIPRGAAGGNMHIRLTSDSKIDYEVYARFGGLPSLDSWDYFYANIVLPKIKPSCLFPLKDVQKDAPLMGNAELLLMQVD</sequence>
<evidence type="ECO:0000256" key="6">
    <source>
        <dbReference type="ARBA" id="ARBA00023136"/>
    </source>
</evidence>
<evidence type="ECO:0000313" key="7">
    <source>
        <dbReference type="EMBL" id="KAB1219469.1"/>
    </source>
</evidence>
<comment type="caution">
    <text evidence="7">The sequence shown here is derived from an EMBL/GenBank/DDBJ whole genome shotgun (WGS) entry which is preliminary data.</text>
</comment>
<proteinExistence type="inferred from homology"/>
<evidence type="ECO:0000256" key="2">
    <source>
        <dbReference type="ARBA" id="ARBA00005542"/>
    </source>
</evidence>
<gene>
    <name evidence="7" type="ORF">CJ030_MR3G012265</name>
</gene>
<dbReference type="InterPro" id="IPR021910">
    <property type="entry name" value="NGX6/PGAP6/MYMK"/>
</dbReference>
<evidence type="ECO:0000256" key="3">
    <source>
        <dbReference type="ARBA" id="ARBA00022475"/>
    </source>
</evidence>
<comment type="subcellular location">
    <subcellularLocation>
        <location evidence="1">Cell membrane</location>
        <topology evidence="1">Multi-pass membrane protein</topology>
    </subcellularLocation>
</comment>
<dbReference type="PANTHER" id="PTHR14319:SF3">
    <property type="entry name" value="TRANSMEMBRANE PROTEIN-LIKE PROTEIN"/>
    <property type="match status" value="1"/>
</dbReference>
<keyword evidence="5" id="KW-1133">Transmembrane helix</keyword>
<dbReference type="EMBL" id="RXIC02000021">
    <property type="protein sequence ID" value="KAB1219469.1"/>
    <property type="molecule type" value="Genomic_DNA"/>
</dbReference>
<evidence type="ECO:0000256" key="1">
    <source>
        <dbReference type="ARBA" id="ARBA00004651"/>
    </source>
</evidence>